<dbReference type="Proteomes" id="UP000007752">
    <property type="component" value="Chromosome 1"/>
</dbReference>
<reference evidence="1" key="2">
    <citation type="submission" date="2008-12" db="EMBL/GenBank/DDBJ databases">
        <title>Improved gene annotation of the rice (Oryza sativa) genomes.</title>
        <authorList>
            <person name="Wang J."/>
            <person name="Li R."/>
            <person name="Fan W."/>
            <person name="Huang Q."/>
            <person name="Zhang J."/>
            <person name="Zhou Y."/>
            <person name="Hu Y."/>
            <person name="Zi S."/>
            <person name="Li J."/>
            <person name="Ni P."/>
            <person name="Zheng H."/>
            <person name="Zhang Y."/>
            <person name="Zhao M."/>
            <person name="Hao Q."/>
            <person name="McDermott J."/>
            <person name="Samudrala R."/>
            <person name="Kristiansen K."/>
            <person name="Wong G.K.-S."/>
        </authorList>
    </citation>
    <scope>NUCLEOTIDE SEQUENCE</scope>
</reference>
<organism evidence="1">
    <name type="scientific">Oryza sativa subsp. japonica</name>
    <name type="common">Rice</name>
    <dbReference type="NCBI Taxonomy" id="39947"/>
    <lineage>
        <taxon>Eukaryota</taxon>
        <taxon>Viridiplantae</taxon>
        <taxon>Streptophyta</taxon>
        <taxon>Embryophyta</taxon>
        <taxon>Tracheophyta</taxon>
        <taxon>Spermatophyta</taxon>
        <taxon>Magnoliopsida</taxon>
        <taxon>Liliopsida</taxon>
        <taxon>Poales</taxon>
        <taxon>Poaceae</taxon>
        <taxon>BOP clade</taxon>
        <taxon>Oryzoideae</taxon>
        <taxon>Oryzeae</taxon>
        <taxon>Oryzinae</taxon>
        <taxon>Oryza</taxon>
        <taxon>Oryza sativa</taxon>
    </lineage>
</organism>
<protein>
    <recommendedName>
        <fullName evidence="2">BHLH domain-containing protein</fullName>
    </recommendedName>
</protein>
<dbReference type="EMBL" id="CM000138">
    <property type="protein sequence ID" value="EEE54692.1"/>
    <property type="molecule type" value="Genomic_DNA"/>
</dbReference>
<name>B9EX79_ORYSJ</name>
<reference evidence="1" key="1">
    <citation type="journal article" date="2005" name="PLoS Biol.">
        <title>The genomes of Oryza sativa: a history of duplications.</title>
        <authorList>
            <person name="Yu J."/>
            <person name="Wang J."/>
            <person name="Lin W."/>
            <person name="Li S."/>
            <person name="Li H."/>
            <person name="Zhou J."/>
            <person name="Ni P."/>
            <person name="Dong W."/>
            <person name="Hu S."/>
            <person name="Zeng C."/>
            <person name="Zhang J."/>
            <person name="Zhang Y."/>
            <person name="Li R."/>
            <person name="Xu Z."/>
            <person name="Li S."/>
            <person name="Li X."/>
            <person name="Zheng H."/>
            <person name="Cong L."/>
            <person name="Lin L."/>
            <person name="Yin J."/>
            <person name="Geng J."/>
            <person name="Li G."/>
            <person name="Shi J."/>
            <person name="Liu J."/>
            <person name="Lv H."/>
            <person name="Li J."/>
            <person name="Wang J."/>
            <person name="Deng Y."/>
            <person name="Ran L."/>
            <person name="Shi X."/>
            <person name="Wang X."/>
            <person name="Wu Q."/>
            <person name="Li C."/>
            <person name="Ren X."/>
            <person name="Wang J."/>
            <person name="Wang X."/>
            <person name="Li D."/>
            <person name="Liu D."/>
            <person name="Zhang X."/>
            <person name="Ji Z."/>
            <person name="Zhao W."/>
            <person name="Sun Y."/>
            <person name="Zhang Z."/>
            <person name="Bao J."/>
            <person name="Han Y."/>
            <person name="Dong L."/>
            <person name="Ji J."/>
            <person name="Chen P."/>
            <person name="Wu S."/>
            <person name="Liu J."/>
            <person name="Xiao Y."/>
            <person name="Bu D."/>
            <person name="Tan J."/>
            <person name="Yang L."/>
            <person name="Ye C."/>
            <person name="Zhang J."/>
            <person name="Xu J."/>
            <person name="Zhou Y."/>
            <person name="Yu Y."/>
            <person name="Zhang B."/>
            <person name="Zhuang S."/>
            <person name="Wei H."/>
            <person name="Liu B."/>
            <person name="Lei M."/>
            <person name="Yu H."/>
            <person name="Li Y."/>
            <person name="Xu H."/>
            <person name="Wei S."/>
            <person name="He X."/>
            <person name="Fang L."/>
            <person name="Zhang Z."/>
            <person name="Zhang Y."/>
            <person name="Huang X."/>
            <person name="Su Z."/>
            <person name="Tong W."/>
            <person name="Li J."/>
            <person name="Tong Z."/>
            <person name="Li S."/>
            <person name="Ye J."/>
            <person name="Wang L."/>
            <person name="Fang L."/>
            <person name="Lei T."/>
            <person name="Chen C."/>
            <person name="Chen H."/>
            <person name="Xu Z."/>
            <person name="Li H."/>
            <person name="Huang H."/>
            <person name="Zhang F."/>
            <person name="Xu H."/>
            <person name="Li N."/>
            <person name="Zhao C."/>
            <person name="Li S."/>
            <person name="Dong L."/>
            <person name="Huang Y."/>
            <person name="Li L."/>
            <person name="Xi Y."/>
            <person name="Qi Q."/>
            <person name="Li W."/>
            <person name="Zhang B."/>
            <person name="Hu W."/>
            <person name="Zhang Y."/>
            <person name="Tian X."/>
            <person name="Jiao Y."/>
            <person name="Liang X."/>
            <person name="Jin J."/>
            <person name="Gao L."/>
            <person name="Zheng W."/>
            <person name="Hao B."/>
            <person name="Liu S."/>
            <person name="Wang W."/>
            <person name="Yuan L."/>
            <person name="Cao M."/>
            <person name="McDermott J."/>
            <person name="Samudrala R."/>
            <person name="Wang J."/>
            <person name="Wong G.K."/>
            <person name="Yang H."/>
        </authorList>
    </citation>
    <scope>NUCLEOTIDE SEQUENCE [LARGE SCALE GENOMIC DNA]</scope>
</reference>
<dbReference type="CDD" id="cd00083">
    <property type="entry name" value="bHLH_SF"/>
    <property type="match status" value="1"/>
</dbReference>
<accession>B9EX79</accession>
<evidence type="ECO:0000313" key="1">
    <source>
        <dbReference type="EMBL" id="EEE54692.1"/>
    </source>
</evidence>
<gene>
    <name evidence="1" type="ORF">OsJ_02006</name>
</gene>
<dbReference type="AlphaFoldDB" id="B9EX79"/>
<proteinExistence type="predicted"/>
<evidence type="ECO:0008006" key="2">
    <source>
        <dbReference type="Google" id="ProtNLM"/>
    </source>
</evidence>
<sequence>MAEEDNLALSVVCERSPGTAVEAASGRPPKAGSERARRQTMSRLYDELGALLPNLPPRVIIPRKPVQGVLLLCLGGALGVIWRMQGTHLLQGWLDRLAIVGEQWLGGVQQETRLQVSHSGSVGAPLQCLLWGEMFMGLGPTALGSVSGGRNSSQMVAGIAIPGDGRQRSRTDADRALALCPKAPPKP</sequence>